<proteinExistence type="predicted"/>
<evidence type="ECO:0000313" key="2">
    <source>
        <dbReference type="EMBL" id="KAG1895585.1"/>
    </source>
</evidence>
<evidence type="ECO:0000313" key="3">
    <source>
        <dbReference type="Proteomes" id="UP001195769"/>
    </source>
</evidence>
<dbReference type="GeneID" id="64671707"/>
<keyword evidence="3" id="KW-1185">Reference proteome</keyword>
<name>A0AAD4DWX3_9AGAM</name>
<accession>A0AAD4DWX3</accession>
<reference evidence="2" key="1">
    <citation type="journal article" date="2020" name="New Phytol.">
        <title>Comparative genomics reveals dynamic genome evolution in host specialist ectomycorrhizal fungi.</title>
        <authorList>
            <person name="Lofgren L.A."/>
            <person name="Nguyen N.H."/>
            <person name="Vilgalys R."/>
            <person name="Ruytinx J."/>
            <person name="Liao H.L."/>
            <person name="Branco S."/>
            <person name="Kuo A."/>
            <person name="LaButti K."/>
            <person name="Lipzen A."/>
            <person name="Andreopoulos W."/>
            <person name="Pangilinan J."/>
            <person name="Riley R."/>
            <person name="Hundley H."/>
            <person name="Na H."/>
            <person name="Barry K."/>
            <person name="Grigoriev I.V."/>
            <person name="Stajich J.E."/>
            <person name="Kennedy P.G."/>
        </authorList>
    </citation>
    <scope>NUCLEOTIDE SEQUENCE</scope>
    <source>
        <strain evidence="2">FC203</strain>
    </source>
</reference>
<gene>
    <name evidence="2" type="ORF">F5891DRAFT_984191</name>
</gene>
<organism evidence="2 3">
    <name type="scientific">Suillus fuscotomentosus</name>
    <dbReference type="NCBI Taxonomy" id="1912939"/>
    <lineage>
        <taxon>Eukaryota</taxon>
        <taxon>Fungi</taxon>
        <taxon>Dikarya</taxon>
        <taxon>Basidiomycota</taxon>
        <taxon>Agaricomycotina</taxon>
        <taxon>Agaricomycetes</taxon>
        <taxon>Agaricomycetidae</taxon>
        <taxon>Boletales</taxon>
        <taxon>Suillineae</taxon>
        <taxon>Suillaceae</taxon>
        <taxon>Suillus</taxon>
    </lineage>
</organism>
<evidence type="ECO:0000256" key="1">
    <source>
        <dbReference type="SAM" id="MobiDB-lite"/>
    </source>
</evidence>
<dbReference type="Proteomes" id="UP001195769">
    <property type="component" value="Unassembled WGS sequence"/>
</dbReference>
<dbReference type="RefSeq" id="XP_041221161.1">
    <property type="nucleotide sequence ID" value="XM_041377409.1"/>
</dbReference>
<dbReference type="EMBL" id="JABBWK010000065">
    <property type="protein sequence ID" value="KAG1895585.1"/>
    <property type="molecule type" value="Genomic_DNA"/>
</dbReference>
<protein>
    <submittedName>
        <fullName evidence="2">Uncharacterized protein</fullName>
    </submittedName>
</protein>
<dbReference type="AlphaFoldDB" id="A0AAD4DWX3"/>
<sequence>MASHGCRPHSHRAGWASFSHPGYHPSMWAIGTLARPNTFLYTIHWPTLLHMAHRQAGQITLMTGWHGFYSLFACPEPGFYVAWINEATAGAGIPRGGGDSFTTHTYRHGGAQWRWMFAPVGERWTLARVRWWGSWAENENHDTLIRYLLDELSTYENDHSDALCPTQNEADGSLLGEHRLVRPACSQDLQLMQRFITADVEDLRSDVCFLTNTLISSRNGPPGSTLVHEPPVQHTLHGTFLPHESPTLIPQQMIPAPSRTFNPVTNSTGTTNFGSRPLPEKGLDIPNLPMRRADGSYAPKKDSWRYIIQHWTEADPVHGLHVALRDWPAEWLKGKNKAIFGSKYHQHALIALEFLEQYQGNESVFLAAYPEYKEGHTALLTAVKRAKKDRGEIIPRK</sequence>
<feature type="region of interest" description="Disordered" evidence="1">
    <location>
        <begin position="267"/>
        <end position="286"/>
    </location>
</feature>
<comment type="caution">
    <text evidence="2">The sequence shown here is derived from an EMBL/GenBank/DDBJ whole genome shotgun (WGS) entry which is preliminary data.</text>
</comment>